<dbReference type="Gene3D" id="3.40.47.10">
    <property type="match status" value="1"/>
</dbReference>
<name>A0A5B8VZA6_9SPHI</name>
<sequence>MMKLYIYKTTCISPQQTFGENIDIETLHPSIDNKLYAIEPAYPQFKGNALRRMSKSTRIGSGAALPLLTDAVQPSGIIIGTQVSGMEENGKFLNQIIEYNEDMLTPGSFVQGTPNTISSQIALISNNKNYNLTHVHRGLAFENAVVDAAMLLNENPDSRYLLGGVDEISFNNYTLDTLAGWFKKEDCLNGDLYNSTTDGSLSGEAATMFMVGNNKQNAMAQLTAITTIHSANVEVIRTRIRKFVEENLAEGEQPDLLITGENGDKRSLPFYTSCDSLFDKYTTIARFKHMCGEYPTASSFALWLACNFVSRALTMPQHMIKRKGEASSFKNILIYNTHKVGQHSCMLVSLPN</sequence>
<dbReference type="KEGG" id="mgk:FSB76_12465"/>
<proteinExistence type="predicted"/>
<dbReference type="RefSeq" id="WP_147053893.1">
    <property type="nucleotide sequence ID" value="NZ_CP042437.1"/>
</dbReference>
<evidence type="ECO:0000313" key="1">
    <source>
        <dbReference type="EMBL" id="QEC76723.1"/>
    </source>
</evidence>
<evidence type="ECO:0000313" key="2">
    <source>
        <dbReference type="Proteomes" id="UP000321362"/>
    </source>
</evidence>
<protein>
    <recommendedName>
        <fullName evidence="3">Beta-ketoacyl synthase N-terminal domain-containing protein</fullName>
    </recommendedName>
</protein>
<dbReference type="Proteomes" id="UP000321362">
    <property type="component" value="Chromosome"/>
</dbReference>
<dbReference type="GO" id="GO:0016746">
    <property type="term" value="F:acyltransferase activity"/>
    <property type="evidence" value="ECO:0007669"/>
    <property type="project" value="InterPro"/>
</dbReference>
<dbReference type="AlphaFoldDB" id="A0A5B8VZA6"/>
<evidence type="ECO:0008006" key="3">
    <source>
        <dbReference type="Google" id="ProtNLM"/>
    </source>
</evidence>
<gene>
    <name evidence="1" type="ORF">FSB76_12465</name>
</gene>
<dbReference type="SUPFAM" id="SSF53901">
    <property type="entry name" value="Thiolase-like"/>
    <property type="match status" value="1"/>
</dbReference>
<keyword evidence="2" id="KW-1185">Reference proteome</keyword>
<organism evidence="1 2">
    <name type="scientific">Mucilaginibacter ginsenosidivorax</name>
    <dbReference type="NCBI Taxonomy" id="862126"/>
    <lineage>
        <taxon>Bacteria</taxon>
        <taxon>Pseudomonadati</taxon>
        <taxon>Bacteroidota</taxon>
        <taxon>Sphingobacteriia</taxon>
        <taxon>Sphingobacteriales</taxon>
        <taxon>Sphingobacteriaceae</taxon>
        <taxon>Mucilaginibacter</taxon>
    </lineage>
</organism>
<accession>A0A5B8VZA6</accession>
<reference evidence="1 2" key="1">
    <citation type="journal article" date="2013" name="J. Microbiol.">
        <title>Mucilaginibacter ginsenosidivorax sp. nov., with ginsenoside converting activity isolated from sediment.</title>
        <authorList>
            <person name="Kim J.K."/>
            <person name="Choi T.E."/>
            <person name="Liu Q.M."/>
            <person name="Park H.Y."/>
            <person name="Yi T.H."/>
            <person name="Yoon M.H."/>
            <person name="Kim S.C."/>
            <person name="Im W.T."/>
        </authorList>
    </citation>
    <scope>NUCLEOTIDE SEQUENCE [LARGE SCALE GENOMIC DNA]</scope>
    <source>
        <strain evidence="1 2">KHI28</strain>
    </source>
</reference>
<dbReference type="InterPro" id="IPR016039">
    <property type="entry name" value="Thiolase-like"/>
</dbReference>
<dbReference type="EMBL" id="CP042437">
    <property type="protein sequence ID" value="QEC76723.1"/>
    <property type="molecule type" value="Genomic_DNA"/>
</dbReference>
<dbReference type="OrthoDB" id="1404523at2"/>